<dbReference type="OrthoDB" id="9804734at2"/>
<proteinExistence type="inferred from homology"/>
<dbReference type="PROSITE" id="PS00060">
    <property type="entry name" value="ADH_IRON_2"/>
    <property type="match status" value="1"/>
</dbReference>
<reference evidence="7" key="1">
    <citation type="submission" date="2016-11" db="EMBL/GenBank/DDBJ databases">
        <authorList>
            <person name="Varghese N."/>
            <person name="Submissions S."/>
        </authorList>
    </citation>
    <scope>NUCLEOTIDE SEQUENCE [LARGE SCALE GENOMIC DNA]</scope>
    <source>
        <strain evidence="7">DSM 18802</strain>
    </source>
</reference>
<dbReference type="InterPro" id="IPR001670">
    <property type="entry name" value="ADH_Fe/GldA"/>
</dbReference>
<dbReference type="InterPro" id="IPR056798">
    <property type="entry name" value="ADH_Fe_C"/>
</dbReference>
<dbReference type="InterPro" id="IPR039697">
    <property type="entry name" value="Alcohol_dehydrogenase_Fe"/>
</dbReference>
<evidence type="ECO:0000313" key="7">
    <source>
        <dbReference type="Proteomes" id="UP000184375"/>
    </source>
</evidence>
<accession>A0A1M7HHA7</accession>
<evidence type="ECO:0000313" key="6">
    <source>
        <dbReference type="EMBL" id="SHM27839.1"/>
    </source>
</evidence>
<dbReference type="InterPro" id="IPR018211">
    <property type="entry name" value="ADH_Fe_CS"/>
</dbReference>
<dbReference type="RefSeq" id="WP_084098671.1">
    <property type="nucleotide sequence ID" value="NZ_FRCR01000003.1"/>
</dbReference>
<evidence type="ECO:0000256" key="2">
    <source>
        <dbReference type="ARBA" id="ARBA00023002"/>
    </source>
</evidence>
<dbReference type="SUPFAM" id="SSF56796">
    <property type="entry name" value="Dehydroquinate synthase-like"/>
    <property type="match status" value="1"/>
</dbReference>
<dbReference type="Pfam" id="PF00465">
    <property type="entry name" value="Fe-ADH"/>
    <property type="match status" value="1"/>
</dbReference>
<dbReference type="Pfam" id="PF25137">
    <property type="entry name" value="ADH_Fe_C"/>
    <property type="match status" value="1"/>
</dbReference>
<keyword evidence="2" id="KW-0560">Oxidoreductase</keyword>
<dbReference type="FunFam" id="3.40.50.1970:FF:000003">
    <property type="entry name" value="Alcohol dehydrogenase, iron-containing"/>
    <property type="match status" value="1"/>
</dbReference>
<comment type="similarity">
    <text evidence="1">Belongs to the iron-containing alcohol dehydrogenase family.</text>
</comment>
<evidence type="ECO:0000259" key="5">
    <source>
        <dbReference type="Pfam" id="PF25137"/>
    </source>
</evidence>
<dbReference type="GO" id="GO:0004022">
    <property type="term" value="F:alcohol dehydrogenase (NAD+) activity"/>
    <property type="evidence" value="ECO:0007669"/>
    <property type="project" value="UniProtKB-ARBA"/>
</dbReference>
<name>A0A1M7HHA7_9FIRM</name>
<dbReference type="Gene3D" id="1.20.1090.10">
    <property type="entry name" value="Dehydroquinate synthase-like - alpha domain"/>
    <property type="match status" value="1"/>
</dbReference>
<dbReference type="GO" id="GO:0046872">
    <property type="term" value="F:metal ion binding"/>
    <property type="evidence" value="ECO:0007669"/>
    <property type="project" value="InterPro"/>
</dbReference>
<gene>
    <name evidence="6" type="ORF">SAMN05660826_00649</name>
</gene>
<evidence type="ECO:0000256" key="3">
    <source>
        <dbReference type="ARBA" id="ARBA00023027"/>
    </source>
</evidence>
<evidence type="ECO:0000256" key="1">
    <source>
        <dbReference type="ARBA" id="ARBA00007358"/>
    </source>
</evidence>
<organism evidence="6 7">
    <name type="scientific">Caldanaerovirga acetigignens</name>
    <dbReference type="NCBI Taxonomy" id="447595"/>
    <lineage>
        <taxon>Bacteria</taxon>
        <taxon>Bacillati</taxon>
        <taxon>Bacillota</taxon>
        <taxon>Clostridia</taxon>
        <taxon>Thermosediminibacterales</taxon>
        <taxon>Thermosediminibacteraceae</taxon>
        <taxon>Caldanaerovirga</taxon>
    </lineage>
</organism>
<dbReference type="PROSITE" id="PS00913">
    <property type="entry name" value="ADH_IRON_1"/>
    <property type="match status" value="1"/>
</dbReference>
<dbReference type="Gene3D" id="3.40.50.1970">
    <property type="match status" value="1"/>
</dbReference>
<dbReference type="STRING" id="447595.SAMN05660826_00649"/>
<evidence type="ECO:0000259" key="4">
    <source>
        <dbReference type="Pfam" id="PF00465"/>
    </source>
</evidence>
<keyword evidence="3" id="KW-0520">NAD</keyword>
<dbReference type="PANTHER" id="PTHR11496">
    <property type="entry name" value="ALCOHOL DEHYDROGENASE"/>
    <property type="match status" value="1"/>
</dbReference>
<dbReference type="FunFam" id="1.20.1090.10:FF:000001">
    <property type="entry name" value="Aldehyde-alcohol dehydrogenase"/>
    <property type="match status" value="1"/>
</dbReference>
<feature type="domain" description="Alcohol dehydrogenase iron-type/glycerol dehydrogenase GldA" evidence="4">
    <location>
        <begin position="12"/>
        <end position="185"/>
    </location>
</feature>
<feature type="domain" description="Fe-containing alcohol dehydrogenase-like C-terminal" evidence="5">
    <location>
        <begin position="196"/>
        <end position="388"/>
    </location>
</feature>
<dbReference type="AlphaFoldDB" id="A0A1M7HHA7"/>
<sequence>MSIMSVGFGLWPNKVVKGVGAVKTVGSELKELGAKERVIVFTDETLKTLPMVTELVELLKKDGFSVSVFSGISPNPTEEQVMNAVEMMKDGKPEAVVAIGGGSSIDAAKAANVTYTHGGYVGDYSIEIGGITKIGPKVLPLVAIPTTAGTGTEVTMVSVITDTKRHVKYGVLSPFIVPNVSILDPELTVSLPPAATAYTGIDALTHAIESYVSVVDFEAANGAALQAIRMISKNLRRAVKDGKDINARAAMLEASMMAGFAFNVNGLGLCHQTAHQLSAQFGIPHGLANAIMLPHTMRFNMDACYQKYADIAMFMGADIRDLSVEKAAEKSVELVEQLISDLGIPKYLDDVNVTKDKVPAMVKEAVRDNSGMNNPKKTTEEECEKVYLGAFRS</sequence>
<dbReference type="EMBL" id="FRCR01000003">
    <property type="protein sequence ID" value="SHM27839.1"/>
    <property type="molecule type" value="Genomic_DNA"/>
</dbReference>
<keyword evidence="7" id="KW-1185">Reference proteome</keyword>
<protein>
    <submittedName>
        <fullName evidence="6">Alcohol dehydrogenase</fullName>
    </submittedName>
</protein>
<dbReference type="CDD" id="cd08551">
    <property type="entry name" value="Fe-ADH"/>
    <property type="match status" value="1"/>
</dbReference>
<dbReference type="Proteomes" id="UP000184375">
    <property type="component" value="Unassembled WGS sequence"/>
</dbReference>
<dbReference type="PANTHER" id="PTHR11496:SF102">
    <property type="entry name" value="ALCOHOL DEHYDROGENASE 4"/>
    <property type="match status" value="1"/>
</dbReference>